<dbReference type="GO" id="GO:0008270">
    <property type="term" value="F:zinc ion binding"/>
    <property type="evidence" value="ECO:0007669"/>
    <property type="project" value="UniProtKB-KW"/>
</dbReference>
<dbReference type="InterPro" id="IPR001164">
    <property type="entry name" value="ArfGAP_dom"/>
</dbReference>
<proteinExistence type="predicted"/>
<dbReference type="Proteomes" id="UP000007819">
    <property type="component" value="Chromosome A1"/>
</dbReference>
<evidence type="ECO:0000256" key="1">
    <source>
        <dbReference type="ARBA" id="ARBA00022468"/>
    </source>
</evidence>
<dbReference type="FunFam" id="1.10.220.150:FF:000014">
    <property type="entry name" value="ADP-ribosylation factor GTPase-activating protein"/>
    <property type="match status" value="1"/>
</dbReference>
<dbReference type="Pfam" id="PF01412">
    <property type="entry name" value="ArfGap"/>
    <property type="match status" value="1"/>
</dbReference>
<dbReference type="Gene3D" id="1.10.220.150">
    <property type="entry name" value="Arf GTPase activating protein"/>
    <property type="match status" value="1"/>
</dbReference>
<reference evidence="8" key="2">
    <citation type="submission" date="2022-06" db="UniProtKB">
        <authorList>
            <consortium name="EnsemblMetazoa"/>
        </authorList>
    </citation>
    <scope>IDENTIFICATION</scope>
</reference>
<dbReference type="OrthoDB" id="983479at2759"/>
<dbReference type="RefSeq" id="XP_001950272.2">
    <property type="nucleotide sequence ID" value="XM_001950237.5"/>
</dbReference>
<sequence length="389" mass="43469">MSMKHLTNKTPRILQELMTQQDNSKCFECGSHNPQWASVSYGIWICLMCSGKHRGLGVHLSFVRSITMDSWKDLELEKMKVGGNRNAKEFFKSQPDWSDSMTIEQKYNTKAAALYRDKILNLAKGEQWSPTTSSAKDYNVDHMKMSGGNQSQKYNFNESSTNYNELSSGYQNDVGSPNIKDEKEAFFARKQYENMTKPSNVPPNQGGRYSGFGNTVEQPPRSQSQDLLDSAVSSFSSGWSLFSSSASKLASQATQSAIKIGGLATQKVTDITTDISSKIKEGTLIDDVSTQFSSMSTKVNDLGRKEWQNITGSNIPTPPKSHSTNFVAHSTENSSLISDGSSGNQKNVQRKNSWTSWDVNNTHASSSDQTTEKYQPIQDDWNNKWDNNW</sequence>
<name>A0A8R1W7V9_ACYPI</name>
<dbReference type="AlphaFoldDB" id="A0A8R1W7V9"/>
<evidence type="ECO:0000256" key="3">
    <source>
        <dbReference type="ARBA" id="ARBA00022771"/>
    </source>
</evidence>
<evidence type="ECO:0000259" key="7">
    <source>
        <dbReference type="PROSITE" id="PS50115"/>
    </source>
</evidence>
<keyword evidence="3 5" id="KW-0863">Zinc-finger</keyword>
<dbReference type="InterPro" id="IPR037278">
    <property type="entry name" value="ARFGAP/RecO"/>
</dbReference>
<evidence type="ECO:0000256" key="4">
    <source>
        <dbReference type="ARBA" id="ARBA00022833"/>
    </source>
</evidence>
<feature type="compositionally biased region" description="Polar residues" evidence="6">
    <location>
        <begin position="333"/>
        <end position="373"/>
    </location>
</feature>
<feature type="domain" description="Arf-GAP" evidence="7">
    <location>
        <begin position="11"/>
        <end position="128"/>
    </location>
</feature>
<dbReference type="SMART" id="SM00105">
    <property type="entry name" value="ArfGap"/>
    <property type="match status" value="1"/>
</dbReference>
<evidence type="ECO:0000256" key="2">
    <source>
        <dbReference type="ARBA" id="ARBA00022723"/>
    </source>
</evidence>
<feature type="region of interest" description="Disordered" evidence="6">
    <location>
        <begin position="195"/>
        <end position="223"/>
    </location>
</feature>
<dbReference type="CTD" id="55738"/>
<evidence type="ECO:0000256" key="5">
    <source>
        <dbReference type="PROSITE-ProRule" id="PRU00288"/>
    </source>
</evidence>
<dbReference type="PANTHER" id="PTHR46395:SF1">
    <property type="entry name" value="ADP-RIBOSYLATION FACTOR GTPASE-ACTIVATING PROTEIN 1"/>
    <property type="match status" value="1"/>
</dbReference>
<organism evidence="8 9">
    <name type="scientific">Acyrthosiphon pisum</name>
    <name type="common">Pea aphid</name>
    <dbReference type="NCBI Taxonomy" id="7029"/>
    <lineage>
        <taxon>Eukaryota</taxon>
        <taxon>Metazoa</taxon>
        <taxon>Ecdysozoa</taxon>
        <taxon>Arthropoda</taxon>
        <taxon>Hexapoda</taxon>
        <taxon>Insecta</taxon>
        <taxon>Pterygota</taxon>
        <taxon>Neoptera</taxon>
        <taxon>Paraneoptera</taxon>
        <taxon>Hemiptera</taxon>
        <taxon>Sternorrhyncha</taxon>
        <taxon>Aphidomorpha</taxon>
        <taxon>Aphidoidea</taxon>
        <taxon>Aphididae</taxon>
        <taxon>Macrosiphini</taxon>
        <taxon>Acyrthosiphon</taxon>
    </lineage>
</organism>
<feature type="compositionally biased region" description="Polar residues" evidence="6">
    <location>
        <begin position="212"/>
        <end position="223"/>
    </location>
</feature>
<keyword evidence="9" id="KW-1185">Reference proteome</keyword>
<dbReference type="EnsemblMetazoa" id="XM_001950237.5">
    <property type="protein sequence ID" value="XP_001950272.2"/>
    <property type="gene ID" value="LOC100163643"/>
</dbReference>
<dbReference type="GO" id="GO:0032012">
    <property type="term" value="P:regulation of ARF protein signal transduction"/>
    <property type="evidence" value="ECO:0007669"/>
    <property type="project" value="TreeGrafter"/>
</dbReference>
<keyword evidence="1" id="KW-0343">GTPase activation</keyword>
<dbReference type="GeneID" id="100163643"/>
<evidence type="ECO:0000256" key="6">
    <source>
        <dbReference type="SAM" id="MobiDB-lite"/>
    </source>
</evidence>
<dbReference type="KEGG" id="api:100163643"/>
<dbReference type="InterPro" id="IPR038508">
    <property type="entry name" value="ArfGAP_dom_sf"/>
</dbReference>
<feature type="region of interest" description="Disordered" evidence="6">
    <location>
        <begin position="333"/>
        <end position="389"/>
    </location>
</feature>
<dbReference type="CDD" id="cd08830">
    <property type="entry name" value="ArfGap_ArfGap1"/>
    <property type="match status" value="1"/>
</dbReference>
<evidence type="ECO:0000313" key="9">
    <source>
        <dbReference type="Proteomes" id="UP000007819"/>
    </source>
</evidence>
<protein>
    <recommendedName>
        <fullName evidence="7">Arf-GAP domain-containing protein</fullName>
    </recommendedName>
</protein>
<dbReference type="GO" id="GO:0030100">
    <property type="term" value="P:regulation of endocytosis"/>
    <property type="evidence" value="ECO:0007669"/>
    <property type="project" value="TreeGrafter"/>
</dbReference>
<dbReference type="PROSITE" id="PS50115">
    <property type="entry name" value="ARFGAP"/>
    <property type="match status" value="1"/>
</dbReference>
<dbReference type="GO" id="GO:0005096">
    <property type="term" value="F:GTPase activator activity"/>
    <property type="evidence" value="ECO:0007669"/>
    <property type="project" value="UniProtKB-KW"/>
</dbReference>
<keyword evidence="4" id="KW-0862">Zinc</keyword>
<dbReference type="PANTHER" id="PTHR46395">
    <property type="entry name" value="ADP-RIBOSYLATION FACTOR GTPASE-ACTIVATING PROTEIN 1"/>
    <property type="match status" value="1"/>
</dbReference>
<dbReference type="GO" id="GO:0000139">
    <property type="term" value="C:Golgi membrane"/>
    <property type="evidence" value="ECO:0007669"/>
    <property type="project" value="TreeGrafter"/>
</dbReference>
<keyword evidence="2" id="KW-0479">Metal-binding</keyword>
<accession>A0A8R1W7V9</accession>
<dbReference type="SUPFAM" id="SSF57863">
    <property type="entry name" value="ArfGap/RecO-like zinc finger"/>
    <property type="match status" value="1"/>
</dbReference>
<dbReference type="PRINTS" id="PR00405">
    <property type="entry name" value="REVINTRACTNG"/>
</dbReference>
<reference evidence="9" key="1">
    <citation type="submission" date="2010-06" db="EMBL/GenBank/DDBJ databases">
        <authorList>
            <person name="Jiang H."/>
            <person name="Abraham K."/>
            <person name="Ali S."/>
            <person name="Alsbrooks S.L."/>
            <person name="Anim B.N."/>
            <person name="Anosike U.S."/>
            <person name="Attaway T."/>
            <person name="Bandaranaike D.P."/>
            <person name="Battles P.K."/>
            <person name="Bell S.N."/>
            <person name="Bell A.V."/>
            <person name="Beltran B."/>
            <person name="Bickham C."/>
            <person name="Bustamante Y."/>
            <person name="Caleb T."/>
            <person name="Canada A."/>
            <person name="Cardenas V."/>
            <person name="Carter K."/>
            <person name="Chacko J."/>
            <person name="Chandrabose M.N."/>
            <person name="Chavez D."/>
            <person name="Chavez A."/>
            <person name="Chen L."/>
            <person name="Chu H.-S."/>
            <person name="Claassen K.J."/>
            <person name="Cockrell R."/>
            <person name="Collins M."/>
            <person name="Cooper J.A."/>
            <person name="Cree A."/>
            <person name="Curry S.M."/>
            <person name="Da Y."/>
            <person name="Dao M.D."/>
            <person name="Das B."/>
            <person name="Davila M.-L."/>
            <person name="Davy-Carroll L."/>
            <person name="Denson S."/>
            <person name="Dinh H."/>
            <person name="Ebong V.E."/>
            <person name="Edwards J.R."/>
            <person name="Egan A."/>
            <person name="El-Daye J."/>
            <person name="Escobedo L."/>
            <person name="Fernandez S."/>
            <person name="Fernando P.R."/>
            <person name="Flagg N."/>
            <person name="Forbes L.D."/>
            <person name="Fowler R.G."/>
            <person name="Fu Q."/>
            <person name="Gabisi R.A."/>
            <person name="Ganer J."/>
            <person name="Garbino Pronczuk A."/>
            <person name="Garcia R.M."/>
            <person name="Garner T."/>
            <person name="Garrett T.E."/>
            <person name="Gonzalez D.A."/>
            <person name="Hamid H."/>
            <person name="Hawkins E.S."/>
            <person name="Hirani K."/>
            <person name="Hogues M.E."/>
            <person name="Hollins B."/>
            <person name="Hsiao C.-H."/>
            <person name="Jabil R."/>
            <person name="James M.L."/>
            <person name="Jhangiani S.N."/>
            <person name="Johnson B."/>
            <person name="Johnson Q."/>
            <person name="Joshi V."/>
            <person name="Kalu J.B."/>
            <person name="Kam C."/>
            <person name="Kashfia A."/>
            <person name="Keebler J."/>
            <person name="Kisamo H."/>
            <person name="Kovar C.L."/>
            <person name="Lago L.A."/>
            <person name="Lai C.-Y."/>
            <person name="Laidlaw J."/>
            <person name="Lara F."/>
            <person name="Le T.-K."/>
            <person name="Lee S.L."/>
            <person name="Legall F.H."/>
            <person name="Lemon S.J."/>
            <person name="Lewis L.R."/>
            <person name="Li B."/>
            <person name="Liu Y."/>
            <person name="Liu Y.-S."/>
            <person name="Lopez J."/>
            <person name="Lozado R.J."/>
            <person name="Lu J."/>
            <person name="Madu R.C."/>
            <person name="Maheshwari M."/>
            <person name="Maheshwari R."/>
            <person name="Malloy K."/>
            <person name="Martinez E."/>
            <person name="Mathew T."/>
            <person name="Mercado I.C."/>
            <person name="Mercado C."/>
            <person name="Meyer B."/>
            <person name="Montgomery K."/>
            <person name="Morgan M.B."/>
            <person name="Munidasa M."/>
            <person name="Nazareth L.V."/>
            <person name="Nelson J."/>
            <person name="Ng B.M."/>
            <person name="Nguyen N.B."/>
            <person name="Nguyen P.Q."/>
            <person name="Nguyen T."/>
            <person name="Obregon M."/>
            <person name="Okwuonu G.O."/>
            <person name="Onwere C.G."/>
            <person name="Orozco G."/>
            <person name="Parra A."/>
            <person name="Patel S."/>
            <person name="Patil S."/>
            <person name="Perez A."/>
            <person name="Perez Y."/>
            <person name="Pham C."/>
            <person name="Primus E.L."/>
            <person name="Pu L.-L."/>
            <person name="Puazo M."/>
            <person name="Qin X."/>
            <person name="Quiroz J.B."/>
            <person name="Reese J."/>
            <person name="Richards S."/>
            <person name="Rives C.M."/>
            <person name="Robberts R."/>
            <person name="Ruiz S.J."/>
            <person name="Ruiz M.J."/>
            <person name="Santibanez J."/>
            <person name="Schneider B.W."/>
            <person name="Sisson I."/>
            <person name="Smith M."/>
            <person name="Sodergren E."/>
            <person name="Song X.-Z."/>
            <person name="Song B.B."/>
            <person name="Summersgill H."/>
            <person name="Thelus R."/>
            <person name="Thornton R.D."/>
            <person name="Trejos Z.Y."/>
            <person name="Usmani K."/>
            <person name="Vattathil S."/>
            <person name="Villasana D."/>
            <person name="Walker D.L."/>
            <person name="Wang S."/>
            <person name="Wang K."/>
            <person name="White C.S."/>
            <person name="Williams A.C."/>
            <person name="Williamson J."/>
            <person name="Wilson K."/>
            <person name="Woghiren I.O."/>
            <person name="Woodworth J.R."/>
            <person name="Worley K.C."/>
            <person name="Wright R.A."/>
            <person name="Wu W."/>
            <person name="Young L."/>
            <person name="Zhang L."/>
            <person name="Zhang J."/>
            <person name="Zhu Y."/>
            <person name="Muzny D.M."/>
            <person name="Weinstock G."/>
            <person name="Gibbs R.A."/>
        </authorList>
    </citation>
    <scope>NUCLEOTIDE SEQUENCE [LARGE SCALE GENOMIC DNA]</scope>
    <source>
        <strain evidence="9">LSR1</strain>
    </source>
</reference>
<evidence type="ECO:0000313" key="8">
    <source>
        <dbReference type="EnsemblMetazoa" id="XP_001950272.2"/>
    </source>
</evidence>